<feature type="non-terminal residue" evidence="2">
    <location>
        <position position="1"/>
    </location>
</feature>
<evidence type="ECO:0000313" key="4">
    <source>
        <dbReference type="Proteomes" id="UP000663873"/>
    </source>
</evidence>
<sequence length="80" mass="8859">VNNNEMQIMIDTGAQNSFVHERNLTLNDKFKSSTIPQQKCYMADGLTSFIVTGTVTLNIFIGDILTSILAYVTKNLCADL</sequence>
<accession>A0A822FWZ3</accession>
<keyword evidence="4" id="KW-1185">Reference proteome</keyword>
<dbReference type="EMBL" id="CAJOBP010079125">
    <property type="protein sequence ID" value="CAF4908675.1"/>
    <property type="molecule type" value="Genomic_DNA"/>
</dbReference>
<dbReference type="InterPro" id="IPR021109">
    <property type="entry name" value="Peptidase_aspartic_dom_sf"/>
</dbReference>
<comment type="caution">
    <text evidence="2">The sequence shown here is derived from an EMBL/GenBank/DDBJ whole genome shotgun (WGS) entry which is preliminary data.</text>
</comment>
<proteinExistence type="predicted"/>
<dbReference type="AlphaFoldDB" id="A0A822FWZ3"/>
<dbReference type="SUPFAM" id="SSF50630">
    <property type="entry name" value="Acid proteases"/>
    <property type="match status" value="1"/>
</dbReference>
<evidence type="ECO:0000313" key="1">
    <source>
        <dbReference type="EMBL" id="CAF4908675.1"/>
    </source>
</evidence>
<reference evidence="2" key="1">
    <citation type="submission" date="2021-02" db="EMBL/GenBank/DDBJ databases">
        <authorList>
            <person name="Nowell W R."/>
        </authorList>
    </citation>
    <scope>NUCLEOTIDE SEQUENCE</scope>
</reference>
<evidence type="ECO:0008006" key="5">
    <source>
        <dbReference type="Google" id="ProtNLM"/>
    </source>
</evidence>
<feature type="non-terminal residue" evidence="2">
    <location>
        <position position="80"/>
    </location>
</feature>
<evidence type="ECO:0000313" key="2">
    <source>
        <dbReference type="EMBL" id="CAF5140385.1"/>
    </source>
</evidence>
<evidence type="ECO:0000313" key="3">
    <source>
        <dbReference type="Proteomes" id="UP000663848"/>
    </source>
</evidence>
<name>A0A822FWZ3_9BILA</name>
<dbReference type="CDD" id="cd00303">
    <property type="entry name" value="retropepsin_like"/>
    <property type="match status" value="1"/>
</dbReference>
<dbReference type="Proteomes" id="UP000663848">
    <property type="component" value="Unassembled WGS sequence"/>
</dbReference>
<gene>
    <name evidence="2" type="ORF">QYT958_LOCUS47639</name>
    <name evidence="1" type="ORF">UJA718_LOCUS45863</name>
</gene>
<dbReference type="EMBL" id="CAJOBR010090793">
    <property type="protein sequence ID" value="CAF5140385.1"/>
    <property type="molecule type" value="Genomic_DNA"/>
</dbReference>
<protein>
    <recommendedName>
        <fullName evidence="5">Peptidase A2 domain-containing protein</fullName>
    </recommendedName>
</protein>
<organism evidence="2 3">
    <name type="scientific">Rotaria socialis</name>
    <dbReference type="NCBI Taxonomy" id="392032"/>
    <lineage>
        <taxon>Eukaryota</taxon>
        <taxon>Metazoa</taxon>
        <taxon>Spiralia</taxon>
        <taxon>Gnathifera</taxon>
        <taxon>Rotifera</taxon>
        <taxon>Eurotatoria</taxon>
        <taxon>Bdelloidea</taxon>
        <taxon>Philodinida</taxon>
        <taxon>Philodinidae</taxon>
        <taxon>Rotaria</taxon>
    </lineage>
</organism>
<dbReference type="Proteomes" id="UP000663873">
    <property type="component" value="Unassembled WGS sequence"/>
</dbReference>